<feature type="signal peptide" evidence="12">
    <location>
        <begin position="1"/>
        <end position="24"/>
    </location>
</feature>
<evidence type="ECO:0000256" key="5">
    <source>
        <dbReference type="ARBA" id="ARBA00022741"/>
    </source>
</evidence>
<evidence type="ECO:0000256" key="1">
    <source>
        <dbReference type="ARBA" id="ARBA00004141"/>
    </source>
</evidence>
<keyword evidence="16" id="KW-1185">Reference proteome</keyword>
<dbReference type="FunFam" id="1.20.1560.10:FF:000010">
    <property type="entry name" value="Multidrug resistance-associated ABC transporter"/>
    <property type="match status" value="1"/>
</dbReference>
<keyword evidence="9" id="KW-0325">Glycoprotein</keyword>
<keyword evidence="7 11" id="KW-1133">Transmembrane helix</keyword>
<evidence type="ECO:0000259" key="14">
    <source>
        <dbReference type="PROSITE" id="PS50929"/>
    </source>
</evidence>
<dbReference type="InterPro" id="IPR003593">
    <property type="entry name" value="AAA+_ATPase"/>
</dbReference>
<feature type="transmembrane region" description="Helical" evidence="11">
    <location>
        <begin position="822"/>
        <end position="846"/>
    </location>
</feature>
<dbReference type="OrthoDB" id="6500128at2759"/>
<protein>
    <submittedName>
        <fullName evidence="15">Uncharacterized protein</fullName>
    </submittedName>
</protein>
<feature type="region of interest" description="Disordered" evidence="10">
    <location>
        <begin position="238"/>
        <end position="287"/>
    </location>
</feature>
<feature type="region of interest" description="Disordered" evidence="10">
    <location>
        <begin position="335"/>
        <end position="360"/>
    </location>
</feature>
<dbReference type="Gene3D" id="1.20.1560.10">
    <property type="entry name" value="ABC transporter type 1, transmembrane domain"/>
    <property type="match status" value="2"/>
</dbReference>
<gene>
    <name evidence="15" type="ORF">HYH03_006870</name>
</gene>
<dbReference type="InterPro" id="IPR027417">
    <property type="entry name" value="P-loop_NTPase"/>
</dbReference>
<dbReference type="Gene3D" id="3.40.50.300">
    <property type="entry name" value="P-loop containing nucleotide triphosphate hydrolases"/>
    <property type="match status" value="2"/>
</dbReference>
<dbReference type="PROSITE" id="PS50893">
    <property type="entry name" value="ABC_TRANSPORTER_2"/>
    <property type="match status" value="2"/>
</dbReference>
<accession>A0A836BZR3</accession>
<keyword evidence="3" id="KW-0813">Transport</keyword>
<feature type="transmembrane region" description="Helical" evidence="11">
    <location>
        <begin position="1056"/>
        <end position="1073"/>
    </location>
</feature>
<dbReference type="CDD" id="cd03250">
    <property type="entry name" value="ABCC_MRP_domain1"/>
    <property type="match status" value="1"/>
</dbReference>
<evidence type="ECO:0000256" key="7">
    <source>
        <dbReference type="ARBA" id="ARBA00022989"/>
    </source>
</evidence>
<evidence type="ECO:0000256" key="10">
    <source>
        <dbReference type="SAM" id="MobiDB-lite"/>
    </source>
</evidence>
<dbReference type="GO" id="GO:0016887">
    <property type="term" value="F:ATP hydrolysis activity"/>
    <property type="evidence" value="ECO:0007669"/>
    <property type="project" value="InterPro"/>
</dbReference>
<feature type="transmembrane region" description="Helical" evidence="11">
    <location>
        <begin position="867"/>
        <end position="895"/>
    </location>
</feature>
<dbReference type="InterPro" id="IPR011527">
    <property type="entry name" value="ABC1_TM_dom"/>
</dbReference>
<feature type="chain" id="PRO_5032477421" evidence="12">
    <location>
        <begin position="25"/>
        <end position="1431"/>
    </location>
</feature>
<evidence type="ECO:0000313" key="15">
    <source>
        <dbReference type="EMBL" id="KAG2494935.1"/>
    </source>
</evidence>
<feature type="compositionally biased region" description="Basic and acidic residues" evidence="10">
    <location>
        <begin position="641"/>
        <end position="656"/>
    </location>
</feature>
<keyword evidence="6" id="KW-0067">ATP-binding</keyword>
<dbReference type="Pfam" id="PF00664">
    <property type="entry name" value="ABC_membrane"/>
    <property type="match status" value="2"/>
</dbReference>
<keyword evidence="5" id="KW-0547">Nucleotide-binding</keyword>
<evidence type="ECO:0000256" key="2">
    <source>
        <dbReference type="ARBA" id="ARBA00009726"/>
    </source>
</evidence>
<feature type="compositionally biased region" description="Low complexity" evidence="10">
    <location>
        <begin position="667"/>
        <end position="686"/>
    </location>
</feature>
<organism evidence="15 16">
    <name type="scientific">Edaphochlamys debaryana</name>
    <dbReference type="NCBI Taxonomy" id="47281"/>
    <lineage>
        <taxon>Eukaryota</taxon>
        <taxon>Viridiplantae</taxon>
        <taxon>Chlorophyta</taxon>
        <taxon>core chlorophytes</taxon>
        <taxon>Chlorophyceae</taxon>
        <taxon>CS clade</taxon>
        <taxon>Chlamydomonadales</taxon>
        <taxon>Chlamydomonadales incertae sedis</taxon>
        <taxon>Edaphochlamys</taxon>
    </lineage>
</organism>
<dbReference type="SMART" id="SM00382">
    <property type="entry name" value="AAA"/>
    <property type="match status" value="2"/>
</dbReference>
<dbReference type="SUPFAM" id="SSF90123">
    <property type="entry name" value="ABC transporter transmembrane region"/>
    <property type="match status" value="2"/>
</dbReference>
<dbReference type="PANTHER" id="PTHR24223:SF453">
    <property type="entry name" value="ABC TRANSPORTER"/>
    <property type="match status" value="1"/>
</dbReference>
<dbReference type="Pfam" id="PF00005">
    <property type="entry name" value="ABC_tran"/>
    <property type="match status" value="2"/>
</dbReference>
<keyword evidence="4 11" id="KW-0812">Transmembrane</keyword>
<evidence type="ECO:0000313" key="16">
    <source>
        <dbReference type="Proteomes" id="UP000612055"/>
    </source>
</evidence>
<dbReference type="FunFam" id="3.40.50.300:FF:000630">
    <property type="entry name" value="ATP-binding cassette (ABC) transporter, putative"/>
    <property type="match status" value="1"/>
</dbReference>
<evidence type="ECO:0000259" key="13">
    <source>
        <dbReference type="PROSITE" id="PS50893"/>
    </source>
</evidence>
<evidence type="ECO:0000256" key="4">
    <source>
        <dbReference type="ARBA" id="ARBA00022692"/>
    </source>
</evidence>
<dbReference type="SUPFAM" id="SSF52540">
    <property type="entry name" value="P-loop containing nucleoside triphosphate hydrolases"/>
    <property type="match status" value="2"/>
</dbReference>
<name>A0A836BZR3_9CHLO</name>
<feature type="domain" description="ABC transporter" evidence="13">
    <location>
        <begin position="384"/>
        <end position="623"/>
    </location>
</feature>
<dbReference type="GO" id="GO:0016020">
    <property type="term" value="C:membrane"/>
    <property type="evidence" value="ECO:0007669"/>
    <property type="project" value="UniProtKB-SubCell"/>
</dbReference>
<dbReference type="PANTHER" id="PTHR24223">
    <property type="entry name" value="ATP-BINDING CASSETTE SUB-FAMILY C"/>
    <property type="match status" value="1"/>
</dbReference>
<feature type="region of interest" description="Disordered" evidence="10">
    <location>
        <begin position="302"/>
        <end position="321"/>
    </location>
</feature>
<evidence type="ECO:0000256" key="8">
    <source>
        <dbReference type="ARBA" id="ARBA00023136"/>
    </source>
</evidence>
<dbReference type="GO" id="GO:0005524">
    <property type="term" value="F:ATP binding"/>
    <property type="evidence" value="ECO:0007669"/>
    <property type="project" value="UniProtKB-KW"/>
</dbReference>
<keyword evidence="12" id="KW-0732">Signal</keyword>
<dbReference type="EMBL" id="JAEHOE010000027">
    <property type="protein sequence ID" value="KAG2494935.1"/>
    <property type="molecule type" value="Genomic_DNA"/>
</dbReference>
<dbReference type="Proteomes" id="UP000612055">
    <property type="component" value="Unassembled WGS sequence"/>
</dbReference>
<proteinExistence type="inferred from homology"/>
<feature type="transmembrane region" description="Helical" evidence="11">
    <location>
        <begin position="951"/>
        <end position="980"/>
    </location>
</feature>
<evidence type="ECO:0000256" key="3">
    <source>
        <dbReference type="ARBA" id="ARBA00022448"/>
    </source>
</evidence>
<comment type="similarity">
    <text evidence="2">Belongs to the ABC transporter superfamily. ABCC family. Conjugate transporter (TC 3.A.1.208) subfamily.</text>
</comment>
<dbReference type="InterPro" id="IPR003439">
    <property type="entry name" value="ABC_transporter-like_ATP-bd"/>
</dbReference>
<feature type="domain" description="ABC transporter" evidence="13">
    <location>
        <begin position="1179"/>
        <end position="1419"/>
    </location>
</feature>
<evidence type="ECO:0000256" key="6">
    <source>
        <dbReference type="ARBA" id="ARBA00022840"/>
    </source>
</evidence>
<feature type="region of interest" description="Disordered" evidence="10">
    <location>
        <begin position="620"/>
        <end position="691"/>
    </location>
</feature>
<evidence type="ECO:0000256" key="12">
    <source>
        <dbReference type="SAM" id="SignalP"/>
    </source>
</evidence>
<reference evidence="15" key="1">
    <citation type="journal article" date="2020" name="bioRxiv">
        <title>Comparative genomics of Chlamydomonas.</title>
        <authorList>
            <person name="Craig R.J."/>
            <person name="Hasan A.R."/>
            <person name="Ness R.W."/>
            <person name="Keightley P.D."/>
        </authorList>
    </citation>
    <scope>NUCLEOTIDE SEQUENCE</scope>
    <source>
        <strain evidence="15">CCAP 11/70</strain>
    </source>
</reference>
<comment type="caution">
    <text evidence="15">The sequence shown here is derived from an EMBL/GenBank/DDBJ whole genome shotgun (WGS) entry which is preliminary data.</text>
</comment>
<dbReference type="GO" id="GO:0140359">
    <property type="term" value="F:ABC-type transporter activity"/>
    <property type="evidence" value="ECO:0007669"/>
    <property type="project" value="InterPro"/>
</dbReference>
<sequence length="1431" mass="150917">MMARLFCRALLLQQLLCILEVSQAVVTPVLLRYFLQWLEAAQAGEATSSTQWHGWLLAAALGASGTALCFFHHHHSWLGAKTALLMRKDVISRIYAKALRLTGPSLAAASAEGAVATLISTDVRRLDDSLPLWPYLLAAPLQLMAVLAMVTLELDWVSALAGVATSLALIPLQGLLASRIAALSARSGALQVSSVFYALSLLQLPTAFLVDWFVVAVQNVTELRVSVRRIDAFLSTPEPPCMPGQANSSCGGPEASDPHHQTQDPAGADPHGADPHGPPPVPVGTVRMGGAAYAWPSVQPSSFKMTGPTPDADTGSSAPLSSKLRKLLSSRVETASAACSETDTEPVSDSDSATTWRRWSKDSQGEVDAVGTVTIVVDSEVPRLKVADSDDGSSSDIVSPAAAPSLAGVAFALAPGELLCVTGATGSGKTSLLAALMGELPATAGTGGGSVGEAAVYGSVAYCAQLPWVMAGTARDNILLGLPYDEEWYGRVVQACCLMDDFVSWAPDGDGIELGDGGTNISGGQRARLALARACYARPSVALLDDPLSAVDPRVARCLFDGVIGPGGLLAEAGATRVLVTHQQRFLAGAGQVLVLRAGRQVALGPWEAVSGLGLPELGSSRSAQVSSDGRAAEPVYENCNDERPEVERPDAKDSAVETEAPKALVQGGRPRPQPLRPQRSMPQRSMPQRSMRTVLLDSGRPTPTPEAFERRVRASLDLPRRNSADVQATGRPPLAEVRAWGRTLSRSVDYGYTRPPPLPGSGLLSAASIGRAAGAAGGSAAAFASRKKVLNWSKSGRRLVVSEDRAEGGVSWGVYASYGRYLGGVPLLCVLCVGLLGGQALALAADWWLAEWAHASEEEQADKRWLAVYGALTGAVVAIALFRAALFFAAAIAASTKIHNSMIERVLRSPLSFFHTNPTGRILNRFSRDQGIADDLLPTYAFDSLQCAGMVLGAFVLVAAAVPLVLPVLVLLAALFYYIRRRYLTASRQIKRWEAVTYTPVCSTIVSTLKGLPTIRAYRAGPLFEAQLQQHLALHSSWWFALIASQRWVGLRMDMLASLALVATALLACALQKRISIEVLGLALTHTLNLATLMQWFVRQSAELENSMTSVERMVAYTQLPTEPQEPTQQGGKAVAAIRAAAGQPGRKSHDSAEQGEAGVAVTAVGARPADWPRTGALRYENVSAVYRAGLHPVLRDLTFELHPGSSCGVVGRTGSGKSSLVLTLFRLIHVTHGRILLDGVDIASVPLALLRRHLAIIPQDPTLFSGTLRSNLDSQGAHADGRVWEVLRSVGLREAVAAMPGGLDALVACGGVNLSVGQRQQLCLARALLTGSKLLALDEATANVDAATDAAIQATLREFASGGADSSCRVVLTIAHRLETVMGADQLLVLGGGVLLESGPPGTLAEAGGAFSEMVEAARQQAEETETVA</sequence>
<feature type="region of interest" description="Disordered" evidence="10">
    <location>
        <begin position="1124"/>
        <end position="1159"/>
    </location>
</feature>
<feature type="compositionally biased region" description="Low complexity" evidence="10">
    <location>
        <begin position="1124"/>
        <end position="1147"/>
    </location>
</feature>
<keyword evidence="8 11" id="KW-0472">Membrane</keyword>
<dbReference type="PROSITE" id="PS50929">
    <property type="entry name" value="ABC_TM1F"/>
    <property type="match status" value="2"/>
</dbReference>
<feature type="domain" description="ABC transmembrane type-1" evidence="14">
    <location>
        <begin position="24"/>
        <end position="187"/>
    </location>
</feature>
<dbReference type="InterPro" id="IPR036640">
    <property type="entry name" value="ABC1_TM_sf"/>
</dbReference>
<dbReference type="InterPro" id="IPR050173">
    <property type="entry name" value="ABC_transporter_C-like"/>
</dbReference>
<evidence type="ECO:0000256" key="9">
    <source>
        <dbReference type="ARBA" id="ARBA00023180"/>
    </source>
</evidence>
<dbReference type="CDD" id="cd03244">
    <property type="entry name" value="ABCC_MRP_domain2"/>
    <property type="match status" value="1"/>
</dbReference>
<evidence type="ECO:0000256" key="11">
    <source>
        <dbReference type="SAM" id="Phobius"/>
    </source>
</evidence>
<feature type="domain" description="ABC transmembrane type-1" evidence="14">
    <location>
        <begin position="831"/>
        <end position="1107"/>
    </location>
</feature>
<comment type="subcellular location">
    <subcellularLocation>
        <location evidence="1">Membrane</location>
        <topology evidence="1">Multi-pass membrane protein</topology>
    </subcellularLocation>
</comment>